<sequence>MDRLTAIKRKFRILERDVLLLIAFPLPVFALVYLYTTGDTMSIDVPDLPGFLNFFVLGVASALLLFQYNGFRNSMKKLRRGSKDLEEKMSEYAKATLTRFWLLFWVGIICAAGLLFYGNPGFTVLYAVNLMFVSLGKPTPDRIVKSLNLKGEEKDMVFEINRRD</sequence>
<feature type="transmembrane region" description="Helical" evidence="1">
    <location>
        <begin position="18"/>
        <end position="36"/>
    </location>
</feature>
<comment type="caution">
    <text evidence="2">The sequence shown here is derived from an EMBL/GenBank/DDBJ whole genome shotgun (WGS) entry which is preliminary data.</text>
</comment>
<keyword evidence="1" id="KW-0812">Transmembrane</keyword>
<proteinExistence type="predicted"/>
<keyword evidence="1" id="KW-0472">Membrane</keyword>
<evidence type="ECO:0000313" key="2">
    <source>
        <dbReference type="EMBL" id="MFC4874956.1"/>
    </source>
</evidence>
<dbReference type="Proteomes" id="UP001595818">
    <property type="component" value="Unassembled WGS sequence"/>
</dbReference>
<dbReference type="EMBL" id="JBHSJJ010000025">
    <property type="protein sequence ID" value="MFC4874956.1"/>
    <property type="molecule type" value="Genomic_DNA"/>
</dbReference>
<feature type="transmembrane region" description="Helical" evidence="1">
    <location>
        <begin position="92"/>
        <end position="117"/>
    </location>
</feature>
<dbReference type="RefSeq" id="WP_377069312.1">
    <property type="nucleotide sequence ID" value="NZ_JBHSJJ010000025.1"/>
</dbReference>
<evidence type="ECO:0000313" key="3">
    <source>
        <dbReference type="Proteomes" id="UP001595818"/>
    </source>
</evidence>
<reference evidence="3" key="1">
    <citation type="journal article" date="2019" name="Int. J. Syst. Evol. Microbiol.">
        <title>The Global Catalogue of Microorganisms (GCM) 10K type strain sequencing project: providing services to taxonomists for standard genome sequencing and annotation.</title>
        <authorList>
            <consortium name="The Broad Institute Genomics Platform"/>
            <consortium name="The Broad Institute Genome Sequencing Center for Infectious Disease"/>
            <person name="Wu L."/>
            <person name="Ma J."/>
        </authorList>
    </citation>
    <scope>NUCLEOTIDE SEQUENCE [LARGE SCALE GENOMIC DNA]</scope>
    <source>
        <strain evidence="3">CGMCC 4.7466</strain>
    </source>
</reference>
<evidence type="ECO:0000256" key="1">
    <source>
        <dbReference type="SAM" id="Phobius"/>
    </source>
</evidence>
<name>A0ABV9T8Z4_9BACT</name>
<organism evidence="2 3">
    <name type="scientific">Negadavirga shengliensis</name>
    <dbReference type="NCBI Taxonomy" id="1389218"/>
    <lineage>
        <taxon>Bacteria</taxon>
        <taxon>Pseudomonadati</taxon>
        <taxon>Bacteroidota</taxon>
        <taxon>Cytophagia</taxon>
        <taxon>Cytophagales</taxon>
        <taxon>Cyclobacteriaceae</taxon>
        <taxon>Negadavirga</taxon>
    </lineage>
</organism>
<keyword evidence="3" id="KW-1185">Reference proteome</keyword>
<gene>
    <name evidence="2" type="ORF">ACFPFU_24850</name>
</gene>
<feature type="transmembrane region" description="Helical" evidence="1">
    <location>
        <begin position="48"/>
        <end position="71"/>
    </location>
</feature>
<protein>
    <submittedName>
        <fullName evidence="2">Uncharacterized protein</fullName>
    </submittedName>
</protein>
<accession>A0ABV9T8Z4</accession>
<keyword evidence="1" id="KW-1133">Transmembrane helix</keyword>